<evidence type="ECO:0000256" key="7">
    <source>
        <dbReference type="SAM" id="Phobius"/>
    </source>
</evidence>
<feature type="transmembrane region" description="Helical" evidence="7">
    <location>
        <begin position="381"/>
        <end position="402"/>
    </location>
</feature>
<keyword evidence="2" id="KW-1003">Cell membrane</keyword>
<dbReference type="PANTHER" id="PTHR30509">
    <property type="entry name" value="P-HYDROXYBENZOIC ACID EFFLUX PUMP SUBUNIT-RELATED"/>
    <property type="match status" value="1"/>
</dbReference>
<evidence type="ECO:0000256" key="3">
    <source>
        <dbReference type="ARBA" id="ARBA00022692"/>
    </source>
</evidence>
<dbReference type="Proteomes" id="UP000026915">
    <property type="component" value="Chromosome 5"/>
</dbReference>
<dbReference type="HOGENOM" id="CLU_010215_0_0_1"/>
<reference evidence="8 9" key="1">
    <citation type="journal article" date="2013" name="Genome Biol.">
        <title>The genome sequence of the most widely cultivated cacao type and its use to identify candidate genes regulating pod color.</title>
        <authorList>
            <person name="Motamayor J.C."/>
            <person name="Mockaitis K."/>
            <person name="Schmutz J."/>
            <person name="Haiminen N."/>
            <person name="Iii D.L."/>
            <person name="Cornejo O."/>
            <person name="Findley S.D."/>
            <person name="Zheng P."/>
            <person name="Utro F."/>
            <person name="Royaert S."/>
            <person name="Saski C."/>
            <person name="Jenkins J."/>
            <person name="Podicheti R."/>
            <person name="Zhao M."/>
            <person name="Scheffler B.E."/>
            <person name="Stack J.C."/>
            <person name="Feltus F.A."/>
            <person name="Mustiga G.M."/>
            <person name="Amores F."/>
            <person name="Phillips W."/>
            <person name="Marelli J.P."/>
            <person name="May G.D."/>
            <person name="Shapiro H."/>
            <person name="Ma J."/>
            <person name="Bustamante C.D."/>
            <person name="Schnell R.J."/>
            <person name="Main D."/>
            <person name="Gilbert D."/>
            <person name="Parida L."/>
            <person name="Kuhn D.N."/>
        </authorList>
    </citation>
    <scope>NUCLEOTIDE SEQUENCE [LARGE SCALE GENOMIC DNA]</scope>
    <source>
        <strain evidence="9">cv. Matina 1-6</strain>
    </source>
</reference>
<proteinExistence type="predicted"/>
<dbReference type="Gramene" id="EOY07563">
    <property type="protein sequence ID" value="EOY07563"/>
    <property type="gene ID" value="TCM_021965"/>
</dbReference>
<feature type="transmembrane region" description="Helical" evidence="7">
    <location>
        <begin position="284"/>
        <end position="305"/>
    </location>
</feature>
<dbReference type="eggNOG" id="ENOG502QSR1">
    <property type="taxonomic scope" value="Eukaryota"/>
</dbReference>
<organism evidence="8 9">
    <name type="scientific">Theobroma cacao</name>
    <name type="common">Cacao</name>
    <name type="synonym">Cocoa</name>
    <dbReference type="NCBI Taxonomy" id="3641"/>
    <lineage>
        <taxon>Eukaryota</taxon>
        <taxon>Viridiplantae</taxon>
        <taxon>Streptophyta</taxon>
        <taxon>Embryophyta</taxon>
        <taxon>Tracheophyta</taxon>
        <taxon>Spermatophyta</taxon>
        <taxon>Magnoliopsida</taxon>
        <taxon>eudicotyledons</taxon>
        <taxon>Gunneridae</taxon>
        <taxon>Pentapetalae</taxon>
        <taxon>rosids</taxon>
        <taxon>malvids</taxon>
        <taxon>Malvales</taxon>
        <taxon>Malvaceae</taxon>
        <taxon>Byttnerioideae</taxon>
        <taxon>Theobroma</taxon>
    </lineage>
</organism>
<keyword evidence="5 7" id="KW-0472">Membrane</keyword>
<dbReference type="InterPro" id="IPR006726">
    <property type="entry name" value="PHBA_efflux_AaeB/fusaric-R"/>
</dbReference>
<dbReference type="Pfam" id="PF04632">
    <property type="entry name" value="FUSC"/>
    <property type="match status" value="1"/>
</dbReference>
<evidence type="ECO:0008006" key="10">
    <source>
        <dbReference type="Google" id="ProtNLM"/>
    </source>
</evidence>
<evidence type="ECO:0000256" key="4">
    <source>
        <dbReference type="ARBA" id="ARBA00022989"/>
    </source>
</evidence>
<feature type="transmembrane region" description="Helical" evidence="7">
    <location>
        <begin position="258"/>
        <end position="278"/>
    </location>
</feature>
<keyword evidence="9" id="KW-1185">Reference proteome</keyword>
<feature type="transmembrane region" description="Helical" evidence="7">
    <location>
        <begin position="352"/>
        <end position="369"/>
    </location>
</feature>
<dbReference type="GO" id="GO:0005886">
    <property type="term" value="C:plasma membrane"/>
    <property type="evidence" value="ECO:0000318"/>
    <property type="project" value="GO_Central"/>
</dbReference>
<evidence type="ECO:0000313" key="8">
    <source>
        <dbReference type="EMBL" id="EOY07563.1"/>
    </source>
</evidence>
<evidence type="ECO:0000313" key="9">
    <source>
        <dbReference type="Proteomes" id="UP000026915"/>
    </source>
</evidence>
<dbReference type="OMA" id="YMTTILI"/>
<gene>
    <name evidence="8" type="ORF">TCM_021965</name>
</gene>
<keyword evidence="3 7" id="KW-0812">Transmembrane</keyword>
<dbReference type="AlphaFoldDB" id="A0A061ESB2"/>
<evidence type="ECO:0000256" key="1">
    <source>
        <dbReference type="ARBA" id="ARBA00004651"/>
    </source>
</evidence>
<evidence type="ECO:0000256" key="2">
    <source>
        <dbReference type="ARBA" id="ARBA00022475"/>
    </source>
</evidence>
<feature type="coiled-coil region" evidence="6">
    <location>
        <begin position="541"/>
        <end position="568"/>
    </location>
</feature>
<keyword evidence="6" id="KW-0175">Coiled coil</keyword>
<name>A0A061ESB2_THECC</name>
<sequence length="673" mass="75832">MRISRFSDLKEGKKVHTVASLVAKLVANIMPVQVRKTCRSYAENASNRLNLLVEAFCARDNVAALDLIAEARLFSKTGAKLLRSIKGKHEGMLWEKPRFRFLKPKRSDPGEKLQEMEMPIRGMEVALSTCISFPVRMLDEELQGVLQISKKQIALKLEQAKCSVPFDAATAPETKGEYTDRSSWTQKAISTSHEDLSPFFFLYCMELLQDDPECIVENEEGKSKKQESSQPKKQGKSRVELIWCSLLSFSRRLSSERLVFAIKCSFSLGLAVLLGLIYNKENGYWSGLTIAISFATGRQATFTMANARAQGTAMGSVYGILCCFIFQKLADLRFFLLLPWIIFTSFLRHSRMYGQAGGISAVIGALLILGRKNYGTPSEFAIARITEATIGLICFITVEILLHPARSATLAKTELSRTIGALQDCFEVIGLYNRQKEISTEQREKLQKLKYHVSKLENFIAEAELEPNFWFLPFHCSCYKKLLSSLSKMADLLPFAIHQIEFLSQASQRLGIHWEEIQEQINNDLEHLRDKIGSLVKCLDEVLLIKSLEELENELQKENASHDLELGKSANGDFSIRLGHERNSIAEIVWPSLQHMMEVANETEGNEVEAKLKSQVLLCLCSLGFCINNMNREAIETEGTIGELLKWVYPARHVNLHELLPKLKKLGSGFAAT</sequence>
<protein>
    <recommendedName>
        <fullName evidence="10">p-hydroxybenzoic acid efflux pump subunit aaeB</fullName>
    </recommendedName>
</protein>
<dbReference type="PANTHER" id="PTHR30509:SF34">
    <property type="entry name" value="F3L24.34 PROTEIN"/>
    <property type="match status" value="1"/>
</dbReference>
<dbReference type="STRING" id="3641.A0A061ESB2"/>
<dbReference type="InParanoid" id="A0A061ESB2"/>
<keyword evidence="4 7" id="KW-1133">Transmembrane helix</keyword>
<comment type="subcellular location">
    <subcellularLocation>
        <location evidence="1">Cell membrane</location>
        <topology evidence="1">Multi-pass membrane protein</topology>
    </subcellularLocation>
</comment>
<feature type="transmembrane region" description="Helical" evidence="7">
    <location>
        <begin position="317"/>
        <end position="346"/>
    </location>
</feature>
<dbReference type="EMBL" id="CM001883">
    <property type="protein sequence ID" value="EOY07563.1"/>
    <property type="molecule type" value="Genomic_DNA"/>
</dbReference>
<accession>A0A061ESB2</accession>
<evidence type="ECO:0000256" key="6">
    <source>
        <dbReference type="SAM" id="Coils"/>
    </source>
</evidence>
<dbReference type="GO" id="GO:0022857">
    <property type="term" value="F:transmembrane transporter activity"/>
    <property type="evidence" value="ECO:0007669"/>
    <property type="project" value="InterPro"/>
</dbReference>
<evidence type="ECO:0000256" key="5">
    <source>
        <dbReference type="ARBA" id="ARBA00023136"/>
    </source>
</evidence>